<evidence type="ECO:0008006" key="4">
    <source>
        <dbReference type="Google" id="ProtNLM"/>
    </source>
</evidence>
<dbReference type="Pfam" id="PF12525">
    <property type="entry name" value="DUF3726"/>
    <property type="match status" value="1"/>
</dbReference>
<name>A0A1H8JQE5_9RHOB</name>
<accession>A0A1H8JQE5</accession>
<dbReference type="AlphaFoldDB" id="A0A1H8JQE5"/>
<dbReference type="STRING" id="1077947.SAMN05216227_102649"/>
<keyword evidence="3" id="KW-1185">Reference proteome</keyword>
<sequence length="239" mass="24209">MTQQPSDQTRGDSTAFFSGDQSAQMSQNEVTALCLKAARGAGMSWGLAEEAGFAASWLTARGIDGPRHLLSHLTAAQGRAWGDLCPKVAPGAWQAATGKTLCPVVLGATLSDHATLPGGLTSGAILTGPVDHPILLCPFLSVIAEAAGGIVTLEWDGRRLDIDANGATSPAAFAALEGQTAVALRLSIRPGLAVHHPQTPSPAIAANTVTALNAFALRTTVPASDASRAGAGAASNDND</sequence>
<evidence type="ECO:0000313" key="2">
    <source>
        <dbReference type="EMBL" id="SEN82922.1"/>
    </source>
</evidence>
<proteinExistence type="predicted"/>
<dbReference type="OrthoDB" id="8420038at2"/>
<organism evidence="2 3">
    <name type="scientific">Pseudorhodobacter antarcticus</name>
    <dbReference type="NCBI Taxonomy" id="1077947"/>
    <lineage>
        <taxon>Bacteria</taxon>
        <taxon>Pseudomonadati</taxon>
        <taxon>Pseudomonadota</taxon>
        <taxon>Alphaproteobacteria</taxon>
        <taxon>Rhodobacterales</taxon>
        <taxon>Paracoccaceae</taxon>
        <taxon>Pseudorhodobacter</taxon>
    </lineage>
</organism>
<protein>
    <recommendedName>
        <fullName evidence="4">DUF3726 domain-containing protein</fullName>
    </recommendedName>
</protein>
<reference evidence="2 3" key="1">
    <citation type="submission" date="2016-10" db="EMBL/GenBank/DDBJ databases">
        <authorList>
            <person name="de Groot N.N."/>
        </authorList>
    </citation>
    <scope>NUCLEOTIDE SEQUENCE [LARGE SCALE GENOMIC DNA]</scope>
    <source>
        <strain evidence="2 3">CGMCC 1.10836</strain>
    </source>
</reference>
<dbReference type="InterPro" id="IPR022201">
    <property type="entry name" value="DUF3726"/>
</dbReference>
<evidence type="ECO:0000256" key="1">
    <source>
        <dbReference type="SAM" id="MobiDB-lite"/>
    </source>
</evidence>
<feature type="region of interest" description="Disordered" evidence="1">
    <location>
        <begin position="1"/>
        <end position="22"/>
    </location>
</feature>
<dbReference type="EMBL" id="FOCO01000026">
    <property type="protein sequence ID" value="SEN82922.1"/>
    <property type="molecule type" value="Genomic_DNA"/>
</dbReference>
<dbReference type="Proteomes" id="UP000183002">
    <property type="component" value="Unassembled WGS sequence"/>
</dbReference>
<evidence type="ECO:0000313" key="3">
    <source>
        <dbReference type="Proteomes" id="UP000183002"/>
    </source>
</evidence>
<gene>
    <name evidence="2" type="ORF">SAMN05216227_102649</name>
</gene>
<dbReference type="RefSeq" id="WP_050519574.1">
    <property type="nucleotide sequence ID" value="NZ_FOCO01000026.1"/>
</dbReference>